<evidence type="ECO:0000313" key="7">
    <source>
        <dbReference type="EMBL" id="MBK7424229.1"/>
    </source>
</evidence>
<dbReference type="InterPro" id="IPR037027">
    <property type="entry name" value="YqgF/RNaseH-like_dom_sf"/>
</dbReference>
<name>A0A9D7FHA2_9RHOO</name>
<dbReference type="NCBIfam" id="TIGR00250">
    <property type="entry name" value="RNAse_H_YqgF"/>
    <property type="match status" value="1"/>
</dbReference>
<dbReference type="PANTHER" id="PTHR33317:SF4">
    <property type="entry name" value="POLYNUCLEOTIDYL TRANSFERASE, RIBONUCLEASE H-LIKE SUPERFAMILY PROTEIN"/>
    <property type="match status" value="1"/>
</dbReference>
<dbReference type="InterPro" id="IPR006641">
    <property type="entry name" value="YqgF/RNaseH-like_dom"/>
</dbReference>
<comment type="function">
    <text evidence="5">Could be a nuclease involved in processing of the 5'-end of pre-16S rRNA.</text>
</comment>
<dbReference type="InterPro" id="IPR012337">
    <property type="entry name" value="RNaseH-like_sf"/>
</dbReference>
<dbReference type="AlphaFoldDB" id="A0A9D7FHA2"/>
<keyword evidence="2 5" id="KW-0690">Ribosome biogenesis</keyword>
<dbReference type="Pfam" id="PF03652">
    <property type="entry name" value="RuvX"/>
    <property type="match status" value="1"/>
</dbReference>
<organism evidence="7 8">
    <name type="scientific">Candidatus Propionivibrio dominans</name>
    <dbReference type="NCBI Taxonomy" id="2954373"/>
    <lineage>
        <taxon>Bacteria</taxon>
        <taxon>Pseudomonadati</taxon>
        <taxon>Pseudomonadota</taxon>
        <taxon>Betaproteobacteria</taxon>
        <taxon>Rhodocyclales</taxon>
        <taxon>Rhodocyclaceae</taxon>
        <taxon>Propionivibrio</taxon>
    </lineage>
</organism>
<gene>
    <name evidence="7" type="primary">ruvX</name>
    <name evidence="7" type="ORF">IPJ48_14755</name>
</gene>
<dbReference type="EMBL" id="JADJNC010000025">
    <property type="protein sequence ID" value="MBK7424229.1"/>
    <property type="molecule type" value="Genomic_DNA"/>
</dbReference>
<evidence type="ECO:0000256" key="5">
    <source>
        <dbReference type="HAMAP-Rule" id="MF_00651"/>
    </source>
</evidence>
<dbReference type="GO" id="GO:0005829">
    <property type="term" value="C:cytosol"/>
    <property type="evidence" value="ECO:0007669"/>
    <property type="project" value="TreeGrafter"/>
</dbReference>
<evidence type="ECO:0000256" key="3">
    <source>
        <dbReference type="ARBA" id="ARBA00022722"/>
    </source>
</evidence>
<dbReference type="SUPFAM" id="SSF53098">
    <property type="entry name" value="Ribonuclease H-like"/>
    <property type="match status" value="1"/>
</dbReference>
<evidence type="ECO:0000256" key="4">
    <source>
        <dbReference type="ARBA" id="ARBA00022801"/>
    </source>
</evidence>
<evidence type="ECO:0000259" key="6">
    <source>
        <dbReference type="SMART" id="SM00732"/>
    </source>
</evidence>
<dbReference type="SMART" id="SM00732">
    <property type="entry name" value="YqgFc"/>
    <property type="match status" value="1"/>
</dbReference>
<protein>
    <recommendedName>
        <fullName evidence="5">Putative pre-16S rRNA nuclease</fullName>
        <ecNumber evidence="5">3.1.-.-</ecNumber>
    </recommendedName>
</protein>
<dbReference type="GO" id="GO:0000967">
    <property type="term" value="P:rRNA 5'-end processing"/>
    <property type="evidence" value="ECO:0007669"/>
    <property type="project" value="UniProtKB-UniRule"/>
</dbReference>
<comment type="subcellular location">
    <subcellularLocation>
        <location evidence="5">Cytoplasm</location>
    </subcellularLocation>
</comment>
<sequence length="164" mass="17778">MPEPANIPARPQRGTVLAFDFGEKRIGVAVGERELGQAHPLTTIRGEANAERFAAIAALIGEWQPASLVVGLPVALDGTAHAMTARCTRFANQLRGRFGLAVEYAEERLSSVEAEERLRDCGLKAKSARGNLDALAAQIILQCFFERISEDAKDHQHHATHQAA</sequence>
<proteinExistence type="inferred from homology"/>
<evidence type="ECO:0000256" key="1">
    <source>
        <dbReference type="ARBA" id="ARBA00022490"/>
    </source>
</evidence>
<evidence type="ECO:0000313" key="8">
    <source>
        <dbReference type="Proteomes" id="UP000886602"/>
    </source>
</evidence>
<dbReference type="InterPro" id="IPR005227">
    <property type="entry name" value="YqgF"/>
</dbReference>
<dbReference type="CDD" id="cd16964">
    <property type="entry name" value="YqgF"/>
    <property type="match status" value="1"/>
</dbReference>
<dbReference type="Proteomes" id="UP000886602">
    <property type="component" value="Unassembled WGS sequence"/>
</dbReference>
<comment type="similarity">
    <text evidence="5">Belongs to the YqgF HJR family.</text>
</comment>
<dbReference type="GO" id="GO:0004518">
    <property type="term" value="F:nuclease activity"/>
    <property type="evidence" value="ECO:0007669"/>
    <property type="project" value="UniProtKB-KW"/>
</dbReference>
<feature type="domain" description="YqgF/RNase H-like" evidence="6">
    <location>
        <begin position="14"/>
        <end position="114"/>
    </location>
</feature>
<reference evidence="7" key="1">
    <citation type="submission" date="2020-10" db="EMBL/GenBank/DDBJ databases">
        <title>Connecting structure to function with the recovery of over 1000 high-quality activated sludge metagenome-assembled genomes encoding full-length rRNA genes using long-read sequencing.</title>
        <authorList>
            <person name="Singleton C.M."/>
            <person name="Petriglieri F."/>
            <person name="Kristensen J.M."/>
            <person name="Kirkegaard R.H."/>
            <person name="Michaelsen T.Y."/>
            <person name="Andersen M.H."/>
            <person name="Karst S.M."/>
            <person name="Dueholm M.S."/>
            <person name="Nielsen P.H."/>
            <person name="Albertsen M."/>
        </authorList>
    </citation>
    <scope>NUCLEOTIDE SEQUENCE</scope>
    <source>
        <strain evidence="7">EsbW_18-Q3-R4-48_MAXAC.044</strain>
    </source>
</reference>
<dbReference type="PANTHER" id="PTHR33317">
    <property type="entry name" value="POLYNUCLEOTIDYL TRANSFERASE, RIBONUCLEASE H-LIKE SUPERFAMILY PROTEIN"/>
    <property type="match status" value="1"/>
</dbReference>
<keyword evidence="3 5" id="KW-0540">Nuclease</keyword>
<dbReference type="GO" id="GO:0016788">
    <property type="term" value="F:hydrolase activity, acting on ester bonds"/>
    <property type="evidence" value="ECO:0007669"/>
    <property type="project" value="UniProtKB-UniRule"/>
</dbReference>
<dbReference type="Gene3D" id="3.30.420.140">
    <property type="entry name" value="YqgF/RNase H-like domain"/>
    <property type="match status" value="1"/>
</dbReference>
<accession>A0A9D7FHA2</accession>
<comment type="caution">
    <text evidence="7">The sequence shown here is derived from an EMBL/GenBank/DDBJ whole genome shotgun (WGS) entry which is preliminary data.</text>
</comment>
<dbReference type="EC" id="3.1.-.-" evidence="5"/>
<dbReference type="HAMAP" id="MF_00651">
    <property type="entry name" value="Nuclease_YqgF"/>
    <property type="match status" value="1"/>
</dbReference>
<keyword evidence="1 5" id="KW-0963">Cytoplasm</keyword>
<evidence type="ECO:0000256" key="2">
    <source>
        <dbReference type="ARBA" id="ARBA00022517"/>
    </source>
</evidence>
<keyword evidence="4 5" id="KW-0378">Hydrolase</keyword>